<evidence type="ECO:0000259" key="10">
    <source>
        <dbReference type="PROSITE" id="PS51843"/>
    </source>
</evidence>
<keyword evidence="6" id="KW-0804">Transcription</keyword>
<dbReference type="Pfam" id="PF00105">
    <property type="entry name" value="zf-C4"/>
    <property type="match status" value="1"/>
</dbReference>
<keyword evidence="2" id="KW-0863">Zinc-finger</keyword>
<dbReference type="PRINTS" id="PR00398">
    <property type="entry name" value="STRDHORMONER"/>
</dbReference>
<dbReference type="Proteomes" id="UP000759131">
    <property type="component" value="Unassembled WGS sequence"/>
</dbReference>
<dbReference type="GO" id="GO:0008270">
    <property type="term" value="F:zinc ion binding"/>
    <property type="evidence" value="ECO:0007669"/>
    <property type="project" value="UniProtKB-KW"/>
</dbReference>
<organism evidence="11">
    <name type="scientific">Medioppia subpectinata</name>
    <dbReference type="NCBI Taxonomy" id="1979941"/>
    <lineage>
        <taxon>Eukaryota</taxon>
        <taxon>Metazoa</taxon>
        <taxon>Ecdysozoa</taxon>
        <taxon>Arthropoda</taxon>
        <taxon>Chelicerata</taxon>
        <taxon>Arachnida</taxon>
        <taxon>Acari</taxon>
        <taxon>Acariformes</taxon>
        <taxon>Sarcoptiformes</taxon>
        <taxon>Oribatida</taxon>
        <taxon>Brachypylina</taxon>
        <taxon>Oppioidea</taxon>
        <taxon>Oppiidae</taxon>
        <taxon>Medioppia</taxon>
    </lineage>
</organism>
<dbReference type="GO" id="GO:0045944">
    <property type="term" value="P:positive regulation of transcription by RNA polymerase II"/>
    <property type="evidence" value="ECO:0007669"/>
    <property type="project" value="TreeGrafter"/>
</dbReference>
<feature type="domain" description="NR LBD" evidence="10">
    <location>
        <begin position="110"/>
        <end position="343"/>
    </location>
</feature>
<dbReference type="InterPro" id="IPR050234">
    <property type="entry name" value="Nuclear_hormone_rcpt_NR1"/>
</dbReference>
<dbReference type="SMART" id="SM00430">
    <property type="entry name" value="HOLI"/>
    <property type="match status" value="1"/>
</dbReference>
<dbReference type="SUPFAM" id="SSF48508">
    <property type="entry name" value="Nuclear receptor ligand-binding domain"/>
    <property type="match status" value="1"/>
</dbReference>
<dbReference type="InterPro" id="IPR013088">
    <property type="entry name" value="Znf_NHR/GATA"/>
</dbReference>
<feature type="domain" description="Nuclear receptor" evidence="9">
    <location>
        <begin position="1"/>
        <end position="43"/>
    </location>
</feature>
<dbReference type="GO" id="GO:0030154">
    <property type="term" value="P:cell differentiation"/>
    <property type="evidence" value="ECO:0007669"/>
    <property type="project" value="TreeGrafter"/>
</dbReference>
<keyword evidence="8" id="KW-0539">Nucleus</keyword>
<keyword evidence="12" id="KW-1185">Reference proteome</keyword>
<evidence type="ECO:0000259" key="9">
    <source>
        <dbReference type="PROSITE" id="PS51030"/>
    </source>
</evidence>
<keyword evidence="4" id="KW-0805">Transcription regulation</keyword>
<keyword evidence="7" id="KW-0675">Receptor</keyword>
<dbReference type="AlphaFoldDB" id="A0A7R9KK21"/>
<dbReference type="Gene3D" id="3.30.50.10">
    <property type="entry name" value="Erythroid Transcription Factor GATA-1, subunit A"/>
    <property type="match status" value="1"/>
</dbReference>
<dbReference type="PANTHER" id="PTHR24082">
    <property type="entry name" value="NUCLEAR HORMONE RECEPTOR"/>
    <property type="match status" value="1"/>
</dbReference>
<evidence type="ECO:0000256" key="3">
    <source>
        <dbReference type="ARBA" id="ARBA00022833"/>
    </source>
</evidence>
<protein>
    <submittedName>
        <fullName evidence="11">Uncharacterized protein</fullName>
    </submittedName>
</protein>
<dbReference type="InterPro" id="IPR035500">
    <property type="entry name" value="NHR-like_dom_sf"/>
</dbReference>
<gene>
    <name evidence="11" type="ORF">OSB1V03_LOCUS3648</name>
</gene>
<dbReference type="Gene3D" id="1.10.565.10">
    <property type="entry name" value="Retinoid X Receptor"/>
    <property type="match status" value="1"/>
</dbReference>
<accession>A0A7R9KK21</accession>
<evidence type="ECO:0000256" key="5">
    <source>
        <dbReference type="ARBA" id="ARBA00023125"/>
    </source>
</evidence>
<reference evidence="11" key="1">
    <citation type="submission" date="2020-11" db="EMBL/GenBank/DDBJ databases">
        <authorList>
            <person name="Tran Van P."/>
        </authorList>
    </citation>
    <scope>NUCLEOTIDE SEQUENCE</scope>
</reference>
<keyword evidence="5" id="KW-0238">DNA-binding</keyword>
<dbReference type="InterPro" id="IPR000536">
    <property type="entry name" value="Nucl_hrmn_rcpt_lig-bd"/>
</dbReference>
<dbReference type="PANTHER" id="PTHR24082:SF283">
    <property type="entry name" value="NUCLEAR HORMONE RECEPTOR HR96"/>
    <property type="match status" value="1"/>
</dbReference>
<dbReference type="EMBL" id="OC856091">
    <property type="protein sequence ID" value="CAD7623188.1"/>
    <property type="molecule type" value="Genomic_DNA"/>
</dbReference>
<dbReference type="GO" id="GO:0004879">
    <property type="term" value="F:nuclear receptor activity"/>
    <property type="evidence" value="ECO:0007669"/>
    <property type="project" value="TreeGrafter"/>
</dbReference>
<proteinExistence type="predicted"/>
<dbReference type="SMART" id="SM00399">
    <property type="entry name" value="ZnF_C4"/>
    <property type="match status" value="1"/>
</dbReference>
<dbReference type="PROSITE" id="PS51843">
    <property type="entry name" value="NR_LBD"/>
    <property type="match status" value="1"/>
</dbReference>
<dbReference type="GO" id="GO:0000122">
    <property type="term" value="P:negative regulation of transcription by RNA polymerase II"/>
    <property type="evidence" value="ECO:0007669"/>
    <property type="project" value="TreeGrafter"/>
</dbReference>
<name>A0A7R9KK21_9ACAR</name>
<sequence>MLKKLTCFQNNDCEITAQTRNMCRKCRLAKCLTMGMKKEWIFNDEMKALRKQKIETTKKRRQLTDNNQALHTGAYIDIPANNTPINSSSRCITICTPLTDYRVAHFNELEGNRLRELLLASRIFVEQPGLNNQTALLLREHDVIRVIGQRFMHQITRLVHMFRNITAFSNVCENDRISLIKYGFLELFIMRALPHYDCRRDHWIYELENGNSIVVNLGVMKIFRRNIYHWFKVFHQSMCSEWDSDPVVLDLLTAIIMFNPNRPNLFHPETIILQQQIYLYLLKRYLLLRYGNEGYAVKKHDRLVTALGNLREVAARHRRNCEETDPVIVPYQLLREIFDIKSDANITQTEYCQNKLDTPQSCTLSATKRDM</sequence>
<dbReference type="SUPFAM" id="SSF57716">
    <property type="entry name" value="Glucocorticoid receptor-like (DNA-binding domain)"/>
    <property type="match status" value="1"/>
</dbReference>
<dbReference type="InterPro" id="IPR001628">
    <property type="entry name" value="Znf_hrmn_rcpt"/>
</dbReference>
<evidence type="ECO:0000256" key="8">
    <source>
        <dbReference type="ARBA" id="ARBA00023242"/>
    </source>
</evidence>
<dbReference type="InterPro" id="IPR001723">
    <property type="entry name" value="Nuclear_hrmn_rcpt"/>
</dbReference>
<dbReference type="OrthoDB" id="6352325at2759"/>
<evidence type="ECO:0000256" key="6">
    <source>
        <dbReference type="ARBA" id="ARBA00023163"/>
    </source>
</evidence>
<keyword evidence="1" id="KW-0479">Metal-binding</keyword>
<evidence type="ECO:0000256" key="2">
    <source>
        <dbReference type="ARBA" id="ARBA00022771"/>
    </source>
</evidence>
<evidence type="ECO:0000256" key="7">
    <source>
        <dbReference type="ARBA" id="ARBA00023170"/>
    </source>
</evidence>
<evidence type="ECO:0000256" key="1">
    <source>
        <dbReference type="ARBA" id="ARBA00022723"/>
    </source>
</evidence>
<dbReference type="EMBL" id="CAJPIZ010001516">
    <property type="protein sequence ID" value="CAG2103618.1"/>
    <property type="molecule type" value="Genomic_DNA"/>
</dbReference>
<keyword evidence="3" id="KW-0862">Zinc</keyword>
<evidence type="ECO:0000313" key="12">
    <source>
        <dbReference type="Proteomes" id="UP000759131"/>
    </source>
</evidence>
<evidence type="ECO:0000256" key="4">
    <source>
        <dbReference type="ARBA" id="ARBA00023015"/>
    </source>
</evidence>
<dbReference type="PROSITE" id="PS51030">
    <property type="entry name" value="NUCLEAR_REC_DBD_2"/>
    <property type="match status" value="1"/>
</dbReference>
<evidence type="ECO:0000313" key="11">
    <source>
        <dbReference type="EMBL" id="CAD7623188.1"/>
    </source>
</evidence>
<dbReference type="GO" id="GO:0000978">
    <property type="term" value="F:RNA polymerase II cis-regulatory region sequence-specific DNA binding"/>
    <property type="evidence" value="ECO:0007669"/>
    <property type="project" value="TreeGrafter"/>
</dbReference>